<dbReference type="GeneID" id="42059795"/>
<dbReference type="PROSITE" id="PS50157">
    <property type="entry name" value="ZINC_FINGER_C2H2_2"/>
    <property type="match status" value="1"/>
</dbReference>
<sequence length="247" mass="28467">MVRQNYFLMSRSELKRACLGHGWPTIHRVKEHIQRCHIPAAFINTFACNRCHESFVSQDLLFQHQRQEDPCPINAPETTVGKITLEQATKLGAKKKKKTNMSDEMRWFVLYDIIFPDQEPAQKPSTPYHQPLANQTLNNLSTLASVSISSYRDTFIGPSVQTKKRRLEGKLKHWGVADPGFRQMLAAKVQEYQFQELQDFIEANDHASNPVDDESKTSHLNMDNSWPLGFSQGNPADFFDWDFLAHF</sequence>
<dbReference type="AlphaFoldDB" id="A0A1L7W0P9"/>
<accession>A0A1L7W0P9</accession>
<keyword evidence="1" id="KW-0863">Zinc-finger</keyword>
<evidence type="ECO:0000313" key="4">
    <source>
        <dbReference type="Proteomes" id="UP000183971"/>
    </source>
</evidence>
<dbReference type="PANTHER" id="PTHR38166:SF1">
    <property type="entry name" value="C2H2-TYPE DOMAIN-CONTAINING PROTEIN"/>
    <property type="match status" value="1"/>
</dbReference>
<name>A0A1L7W0P9_FUSPR</name>
<keyword evidence="1" id="KW-0479">Metal-binding</keyword>
<dbReference type="GO" id="GO:0008270">
    <property type="term" value="F:zinc ion binding"/>
    <property type="evidence" value="ECO:0007669"/>
    <property type="project" value="UniProtKB-KW"/>
</dbReference>
<keyword evidence="4" id="KW-1185">Reference proteome</keyword>
<protein>
    <recommendedName>
        <fullName evidence="2">C2H2-type domain-containing protein</fullName>
    </recommendedName>
</protein>
<dbReference type="Proteomes" id="UP000183971">
    <property type="component" value="Unassembled WGS sequence"/>
</dbReference>
<proteinExistence type="predicted"/>
<dbReference type="InterPro" id="IPR013087">
    <property type="entry name" value="Znf_C2H2_type"/>
</dbReference>
<feature type="domain" description="C2H2-type" evidence="2">
    <location>
        <begin position="46"/>
        <end position="79"/>
    </location>
</feature>
<evidence type="ECO:0000313" key="3">
    <source>
        <dbReference type="EMBL" id="CZR45886.1"/>
    </source>
</evidence>
<evidence type="ECO:0000256" key="1">
    <source>
        <dbReference type="PROSITE-ProRule" id="PRU00042"/>
    </source>
</evidence>
<organism evidence="3 4">
    <name type="scientific">Fusarium proliferatum (strain ET1)</name>
    <name type="common">Orchid endophyte fungus</name>
    <dbReference type="NCBI Taxonomy" id="1227346"/>
    <lineage>
        <taxon>Eukaryota</taxon>
        <taxon>Fungi</taxon>
        <taxon>Dikarya</taxon>
        <taxon>Ascomycota</taxon>
        <taxon>Pezizomycotina</taxon>
        <taxon>Sordariomycetes</taxon>
        <taxon>Hypocreomycetidae</taxon>
        <taxon>Hypocreales</taxon>
        <taxon>Nectriaceae</taxon>
        <taxon>Fusarium</taxon>
        <taxon>Fusarium fujikuroi species complex</taxon>
    </lineage>
</organism>
<dbReference type="RefSeq" id="XP_031086420.1">
    <property type="nucleotide sequence ID" value="XM_031220798.1"/>
</dbReference>
<dbReference type="EMBL" id="FJOF01000009">
    <property type="protein sequence ID" value="CZR45886.1"/>
    <property type="molecule type" value="Genomic_DNA"/>
</dbReference>
<gene>
    <name evidence="3" type="ORF">FPRO_14938</name>
</gene>
<dbReference type="PANTHER" id="PTHR38166">
    <property type="entry name" value="C2H2-TYPE DOMAIN-CONTAINING PROTEIN-RELATED"/>
    <property type="match status" value="1"/>
</dbReference>
<reference evidence="4" key="1">
    <citation type="journal article" date="2016" name="Genome Biol. Evol.">
        <title>Comparative 'omics' of the Fusarium fujikuroi species complex highlights differences in genetic potential and metabolite synthesis.</title>
        <authorList>
            <person name="Niehaus E.-M."/>
            <person name="Muensterkoetter M."/>
            <person name="Proctor R.H."/>
            <person name="Brown D.W."/>
            <person name="Sharon A."/>
            <person name="Idan Y."/>
            <person name="Oren-Young L."/>
            <person name="Sieber C.M."/>
            <person name="Novak O."/>
            <person name="Pencik A."/>
            <person name="Tarkowska D."/>
            <person name="Hromadova K."/>
            <person name="Freeman S."/>
            <person name="Maymon M."/>
            <person name="Elazar M."/>
            <person name="Youssef S.A."/>
            <person name="El-Shabrawy E.S.M."/>
            <person name="Shalaby A.B.A."/>
            <person name="Houterman P."/>
            <person name="Brock N.L."/>
            <person name="Burkhardt I."/>
            <person name="Tsavkelova E.A."/>
            <person name="Dickschat J.S."/>
            <person name="Galuszka P."/>
            <person name="Gueldener U."/>
            <person name="Tudzynski B."/>
        </authorList>
    </citation>
    <scope>NUCLEOTIDE SEQUENCE [LARGE SCALE GENOMIC DNA]</scope>
    <source>
        <strain evidence="4">ET1</strain>
    </source>
</reference>
<keyword evidence="1" id="KW-0862">Zinc</keyword>
<comment type="caution">
    <text evidence="3">The sequence shown here is derived from an EMBL/GenBank/DDBJ whole genome shotgun (WGS) entry which is preliminary data.</text>
</comment>
<evidence type="ECO:0000259" key="2">
    <source>
        <dbReference type="PROSITE" id="PS50157"/>
    </source>
</evidence>
<dbReference type="VEuPathDB" id="FungiDB:FPRO_14938"/>